<reference evidence="1" key="1">
    <citation type="submission" date="2022-09" db="EMBL/GenBank/DDBJ databases">
        <title>Genome analysis and characterization of larvicidal activity of Brevibacillus strains.</title>
        <authorList>
            <person name="Patrusheva E.V."/>
            <person name="Izotova A.O."/>
            <person name="Toshchakov S.V."/>
            <person name="Sineoky S.P."/>
        </authorList>
    </citation>
    <scope>NUCLEOTIDE SEQUENCE</scope>
    <source>
        <strain evidence="1">VKPM_B-13247</strain>
    </source>
</reference>
<name>A0AAP3G793_BRELA</name>
<dbReference type="RefSeq" id="WP_258074356.1">
    <property type="nucleotide sequence ID" value="NZ_JANSGW010000011.1"/>
</dbReference>
<protein>
    <submittedName>
        <fullName evidence="1">Uncharacterized protein</fullName>
    </submittedName>
</protein>
<dbReference type="Proteomes" id="UP001077662">
    <property type="component" value="Unassembled WGS sequence"/>
</dbReference>
<gene>
    <name evidence="1" type="ORF">O0554_09985</name>
</gene>
<accession>A0AAP3G793</accession>
<proteinExistence type="predicted"/>
<comment type="caution">
    <text evidence="1">The sequence shown here is derived from an EMBL/GenBank/DDBJ whole genome shotgun (WGS) entry which is preliminary data.</text>
</comment>
<sequence>MNAIIQEVFHLSYLDEEDEVKKEEVSKVKRIKRKRHMEEK</sequence>
<dbReference type="EMBL" id="JAPTNE010000011">
    <property type="protein sequence ID" value="MCZ0807243.1"/>
    <property type="molecule type" value="Genomic_DNA"/>
</dbReference>
<dbReference type="AlphaFoldDB" id="A0AAP3G793"/>
<evidence type="ECO:0000313" key="2">
    <source>
        <dbReference type="Proteomes" id="UP001077662"/>
    </source>
</evidence>
<evidence type="ECO:0000313" key="1">
    <source>
        <dbReference type="EMBL" id="MCZ0807243.1"/>
    </source>
</evidence>
<organism evidence="1 2">
    <name type="scientific">Brevibacillus laterosporus</name>
    <name type="common">Bacillus laterosporus</name>
    <dbReference type="NCBI Taxonomy" id="1465"/>
    <lineage>
        <taxon>Bacteria</taxon>
        <taxon>Bacillati</taxon>
        <taxon>Bacillota</taxon>
        <taxon>Bacilli</taxon>
        <taxon>Bacillales</taxon>
        <taxon>Paenibacillaceae</taxon>
        <taxon>Brevibacillus</taxon>
    </lineage>
</organism>